<evidence type="ECO:0000313" key="5">
    <source>
        <dbReference type="Proteomes" id="UP000297872"/>
    </source>
</evidence>
<dbReference type="GO" id="GO:0006270">
    <property type="term" value="P:DNA replication initiation"/>
    <property type="evidence" value="ECO:0007669"/>
    <property type="project" value="InterPro"/>
</dbReference>
<proteinExistence type="inferred from homology"/>
<comment type="similarity">
    <text evidence="1">Belongs to the initiator RepB protein family.</text>
</comment>
<gene>
    <name evidence="4" type="ORF">EXN75_15015</name>
</gene>
<dbReference type="Pfam" id="PF21205">
    <property type="entry name" value="Rep3_C"/>
    <property type="match status" value="1"/>
</dbReference>
<dbReference type="Proteomes" id="UP000297872">
    <property type="component" value="Unassembled WGS sequence"/>
</dbReference>
<evidence type="ECO:0000313" key="4">
    <source>
        <dbReference type="EMBL" id="TFH76084.1"/>
    </source>
</evidence>
<dbReference type="Gene3D" id="1.10.10.10">
    <property type="entry name" value="Winged helix-like DNA-binding domain superfamily/Winged helix DNA-binding domain"/>
    <property type="match status" value="2"/>
</dbReference>
<sequence length="432" mass="49753">MYICDKFTKYNKMTKDSNDNIETIEAEEINPSDSSSNSNIQKRKGGRPKKTDKDILSNIPHYFITQPNDVTQAISNLTAVERNCWLQIIRGIQKKKDLPDGHPEKYQITLSRTQLLECVSGHSSNLDYAFNALKNITDAKKVFHSKDGHRIYAGLLSYVDEHPDQETYTVGITPVLLPYFTNLSSEFTVFDMYIEMGFKSVYSQRFYEFCCQYRNKEDKVFFMTVQDIKKMFNLLEVRDEKGNVVQKEQYKNGSDFKKRVLDKAKDDIRKVFDAGLCDVCFDYKVKSKNSRGAVTAYYFIIETNGNTAKLGAQKPTIPQISMLSESYGAKLTKLLTIINTFMRSHFRVEQSNYYVQAISRTVAKVDSQSERVEILNSISKQLKKIATRYNKEDFDTNERKICGSVCKMLYEDFGVPYMNGKPGKGTQSRLNF</sequence>
<dbReference type="SUPFAM" id="SSF46785">
    <property type="entry name" value="Winged helix' DNA-binding domain"/>
    <property type="match status" value="2"/>
</dbReference>
<dbReference type="EMBL" id="SGVY01000059">
    <property type="protein sequence ID" value="TFH76084.1"/>
    <property type="molecule type" value="Genomic_DNA"/>
</dbReference>
<keyword evidence="5" id="KW-1185">Reference proteome</keyword>
<accession>A0A4Y8V8B7</accession>
<dbReference type="AlphaFoldDB" id="A0A4Y8V8B7"/>
<protein>
    <submittedName>
        <fullName evidence="4">RepB family plasmid replication initiator protein</fullName>
    </submittedName>
</protein>
<dbReference type="InterPro" id="IPR036388">
    <property type="entry name" value="WH-like_DNA-bd_sf"/>
</dbReference>
<evidence type="ECO:0000256" key="1">
    <source>
        <dbReference type="ARBA" id="ARBA00038283"/>
    </source>
</evidence>
<comment type="caution">
    <text evidence="4">The sequence shown here is derived from an EMBL/GenBank/DDBJ whole genome shotgun (WGS) entry which is preliminary data.</text>
</comment>
<dbReference type="GO" id="GO:0003887">
    <property type="term" value="F:DNA-directed DNA polymerase activity"/>
    <property type="evidence" value="ECO:0007669"/>
    <property type="project" value="InterPro"/>
</dbReference>
<evidence type="ECO:0000256" key="2">
    <source>
        <dbReference type="SAM" id="MobiDB-lite"/>
    </source>
</evidence>
<dbReference type="Pfam" id="PF01051">
    <property type="entry name" value="Rep3_N"/>
    <property type="match status" value="1"/>
</dbReference>
<name>A0A4Y8V8B7_9BACT</name>
<feature type="domain" description="Initiator Rep protein WH1" evidence="3">
    <location>
        <begin position="64"/>
        <end position="211"/>
    </location>
</feature>
<organism evidence="4 5">
    <name type="scientific">Segatella hominis</name>
    <dbReference type="NCBI Taxonomy" id="2518605"/>
    <lineage>
        <taxon>Bacteria</taxon>
        <taxon>Pseudomonadati</taxon>
        <taxon>Bacteroidota</taxon>
        <taxon>Bacteroidia</taxon>
        <taxon>Bacteroidales</taxon>
        <taxon>Prevotellaceae</taxon>
        <taxon>Segatella</taxon>
    </lineage>
</organism>
<feature type="region of interest" description="Disordered" evidence="2">
    <location>
        <begin position="27"/>
        <end position="54"/>
    </location>
</feature>
<dbReference type="InterPro" id="IPR036390">
    <property type="entry name" value="WH_DNA-bd_sf"/>
</dbReference>
<dbReference type="InterPro" id="IPR000525">
    <property type="entry name" value="Initiator_Rep_WH1"/>
</dbReference>
<reference evidence="4 5" key="1">
    <citation type="submission" date="2019-02" db="EMBL/GenBank/DDBJ databases">
        <title>Draft Genome Sequence of the Prevotella sp. BCRC 81118, Isolated from Human Feces.</title>
        <authorList>
            <person name="Huang C.-H."/>
        </authorList>
    </citation>
    <scope>NUCLEOTIDE SEQUENCE [LARGE SCALE GENOMIC DNA]</scope>
    <source>
        <strain evidence="4 5">BCRC 81118</strain>
    </source>
</reference>
<evidence type="ECO:0000259" key="3">
    <source>
        <dbReference type="Pfam" id="PF01051"/>
    </source>
</evidence>
<dbReference type="OrthoDB" id="1057730at2"/>